<dbReference type="InterPro" id="IPR036291">
    <property type="entry name" value="NAD(P)-bd_dom_sf"/>
</dbReference>
<dbReference type="PANTHER" id="PTHR43976:SF16">
    <property type="entry name" value="SHORT-CHAIN DEHYDROGENASE_REDUCTASE FAMILY PROTEIN"/>
    <property type="match status" value="1"/>
</dbReference>
<keyword evidence="6" id="KW-1185">Reference proteome</keyword>
<dbReference type="InterPro" id="IPR051911">
    <property type="entry name" value="SDR_oxidoreductase"/>
</dbReference>
<keyword evidence="2" id="KW-0521">NADP</keyword>
<comment type="caution">
    <text evidence="5">The sequence shown here is derived from an EMBL/GenBank/DDBJ whole genome shotgun (WGS) entry which is preliminary data.</text>
</comment>
<protein>
    <submittedName>
        <fullName evidence="5">Uncharacterized protein</fullName>
    </submittedName>
</protein>
<gene>
    <name evidence="5" type="ORF">IMSHALPRED_001398</name>
</gene>
<dbReference type="InterPro" id="IPR020904">
    <property type="entry name" value="Sc_DH/Rdtase_CS"/>
</dbReference>
<dbReference type="EMBL" id="CAJPDT010000012">
    <property type="protein sequence ID" value="CAF9913624.1"/>
    <property type="molecule type" value="Genomic_DNA"/>
</dbReference>
<dbReference type="SUPFAM" id="SSF51735">
    <property type="entry name" value="NAD(P)-binding Rossmann-fold domains"/>
    <property type="match status" value="1"/>
</dbReference>
<dbReference type="Proteomes" id="UP000664534">
    <property type="component" value="Unassembled WGS sequence"/>
</dbReference>
<dbReference type="Gene3D" id="3.40.50.720">
    <property type="entry name" value="NAD(P)-binding Rossmann-like Domain"/>
    <property type="match status" value="1"/>
</dbReference>
<dbReference type="PROSITE" id="PS00061">
    <property type="entry name" value="ADH_SHORT"/>
    <property type="match status" value="1"/>
</dbReference>
<evidence type="ECO:0000256" key="1">
    <source>
        <dbReference type="ARBA" id="ARBA00006484"/>
    </source>
</evidence>
<comment type="similarity">
    <text evidence="1 4">Belongs to the short-chain dehydrogenases/reductases (SDR) family.</text>
</comment>
<dbReference type="Pfam" id="PF00106">
    <property type="entry name" value="adh_short"/>
    <property type="match status" value="1"/>
</dbReference>
<reference evidence="5" key="1">
    <citation type="submission" date="2021-03" db="EMBL/GenBank/DDBJ databases">
        <authorList>
            <person name="Tagirdzhanova G."/>
        </authorList>
    </citation>
    <scope>NUCLEOTIDE SEQUENCE</scope>
</reference>
<evidence type="ECO:0000256" key="4">
    <source>
        <dbReference type="RuleBase" id="RU000363"/>
    </source>
</evidence>
<keyword evidence="3" id="KW-0560">Oxidoreductase</keyword>
<dbReference type="OrthoDB" id="1274115at2759"/>
<dbReference type="InterPro" id="IPR002347">
    <property type="entry name" value="SDR_fam"/>
</dbReference>
<evidence type="ECO:0000256" key="2">
    <source>
        <dbReference type="ARBA" id="ARBA00022857"/>
    </source>
</evidence>
<dbReference type="GO" id="GO:0016491">
    <property type="term" value="F:oxidoreductase activity"/>
    <property type="evidence" value="ECO:0007669"/>
    <property type="project" value="UniProtKB-KW"/>
</dbReference>
<evidence type="ECO:0000256" key="3">
    <source>
        <dbReference type="ARBA" id="ARBA00023002"/>
    </source>
</evidence>
<name>A0A8H3EVY9_9LECA</name>
<sequence>MEAGASCLQLDITASQAELDTKIEMAETMFGPIDILVNNAGYAEVGILEDSSQEVFQRQYDTNVFGTIKVTRSILPFFRRRRAGTIVMMSSAAGNLGMPGASPYVSSKFALEGLSECLRLETAHLNIQTLVIQPGMFRTSSLNARSYRNNNSGLEDYAALNERMGVANSMQGTQRGEPEKLVMRVVDMVKGSGLAEGKPMPETLPIGIDAVKAIRLKCEKTLRNLQEWEEMSCGTDY</sequence>
<proteinExistence type="inferred from homology"/>
<evidence type="ECO:0000313" key="6">
    <source>
        <dbReference type="Proteomes" id="UP000664534"/>
    </source>
</evidence>
<dbReference type="PRINTS" id="PR00081">
    <property type="entry name" value="GDHRDH"/>
</dbReference>
<dbReference type="AlphaFoldDB" id="A0A8H3EVY9"/>
<accession>A0A8H3EVY9</accession>
<evidence type="ECO:0000313" key="5">
    <source>
        <dbReference type="EMBL" id="CAF9913624.1"/>
    </source>
</evidence>
<dbReference type="PRINTS" id="PR00080">
    <property type="entry name" value="SDRFAMILY"/>
</dbReference>
<organism evidence="5 6">
    <name type="scientific">Imshaugia aleurites</name>
    <dbReference type="NCBI Taxonomy" id="172621"/>
    <lineage>
        <taxon>Eukaryota</taxon>
        <taxon>Fungi</taxon>
        <taxon>Dikarya</taxon>
        <taxon>Ascomycota</taxon>
        <taxon>Pezizomycotina</taxon>
        <taxon>Lecanoromycetes</taxon>
        <taxon>OSLEUM clade</taxon>
        <taxon>Lecanoromycetidae</taxon>
        <taxon>Lecanorales</taxon>
        <taxon>Lecanorineae</taxon>
        <taxon>Parmeliaceae</taxon>
        <taxon>Imshaugia</taxon>
    </lineage>
</organism>
<dbReference type="PANTHER" id="PTHR43976">
    <property type="entry name" value="SHORT CHAIN DEHYDROGENASE"/>
    <property type="match status" value="1"/>
</dbReference>